<evidence type="ECO:0000313" key="2">
    <source>
        <dbReference type="Proteomes" id="UP001596189"/>
    </source>
</evidence>
<comment type="caution">
    <text evidence="1">The sequence shown here is derived from an EMBL/GenBank/DDBJ whole genome shotgun (WGS) entry which is preliminary data.</text>
</comment>
<protein>
    <submittedName>
        <fullName evidence="1">Uncharacterized protein</fullName>
    </submittedName>
</protein>
<organism evidence="1 2">
    <name type="scientific">Angustibacter luteus</name>
    <dbReference type="NCBI Taxonomy" id="658456"/>
    <lineage>
        <taxon>Bacteria</taxon>
        <taxon>Bacillati</taxon>
        <taxon>Actinomycetota</taxon>
        <taxon>Actinomycetes</taxon>
        <taxon>Kineosporiales</taxon>
        <taxon>Kineosporiaceae</taxon>
    </lineage>
</organism>
<dbReference type="Proteomes" id="UP001596189">
    <property type="component" value="Unassembled WGS sequence"/>
</dbReference>
<dbReference type="EMBL" id="JBHSRD010000004">
    <property type="protein sequence ID" value="MFC6007868.1"/>
    <property type="molecule type" value="Genomic_DNA"/>
</dbReference>
<name>A0ABW1JGI1_9ACTN</name>
<evidence type="ECO:0000313" key="1">
    <source>
        <dbReference type="EMBL" id="MFC6007868.1"/>
    </source>
</evidence>
<gene>
    <name evidence="1" type="ORF">ACFQDO_12095</name>
</gene>
<reference evidence="2" key="1">
    <citation type="journal article" date="2019" name="Int. J. Syst. Evol. Microbiol.">
        <title>The Global Catalogue of Microorganisms (GCM) 10K type strain sequencing project: providing services to taxonomists for standard genome sequencing and annotation.</title>
        <authorList>
            <consortium name="The Broad Institute Genomics Platform"/>
            <consortium name="The Broad Institute Genome Sequencing Center for Infectious Disease"/>
            <person name="Wu L."/>
            <person name="Ma J."/>
        </authorList>
    </citation>
    <scope>NUCLEOTIDE SEQUENCE [LARGE SCALE GENOMIC DNA]</scope>
    <source>
        <strain evidence="2">KACC 14249</strain>
    </source>
</reference>
<sequence length="60" mass="6184">MDLSIYVTELTAGLIGATAFAAAVRQTGQTSDAVRVLVPIARHNAAAAEALARLAPGQHR</sequence>
<dbReference type="RefSeq" id="WP_345715449.1">
    <property type="nucleotide sequence ID" value="NZ_BAABFP010000002.1"/>
</dbReference>
<proteinExistence type="predicted"/>
<accession>A0ABW1JGI1</accession>
<keyword evidence="2" id="KW-1185">Reference proteome</keyword>